<feature type="domain" description="Malic enzyme N-terminal" evidence="10">
    <location>
        <begin position="68"/>
        <end position="250"/>
    </location>
</feature>
<feature type="active site" description="Proton donor" evidence="5">
    <location>
        <position position="164"/>
    </location>
</feature>
<sequence length="543" mass="59491">MKTGYALLNDPFLNKGTAFTEEERAKYGLVGILPPTVRSLEEQAKEVYENVQEKSTASEKRHYLMNIFSRNRTLFFYVFKQHVAELMPIIYDPGIAESIREYSKFLVTPQNAAYLSVDHPEQMEEAIRNAADGRDIDLIVVTDAEAILGIGDWGSNGVSISIGKLMVYTGAAGLDPKRVLPVVLDAGTNRESLITDPAYVGLHHKRVDDATYYAFVGQFVNLVEEMFPHLYLHFEDFGRGHAAKLLAKYVNKYPVFNDDIEGTGIICLAGILGGLNLSGQKLTDQIYMCFGAGTAGCGIAKRIYQEMLDQGLSEAEARSRFYLVDRQGLLFDDMTDLTPEQKPFARKRSEFSNANELTSLEAAVKAIHPTILVGTSTQGGAFTESIVKEMAAYTERPIIFPISNPTELAEATAKDLIRWTDGRALVATGIPSAPVEYKGISYEIGQANNALIYPGLGLGVLASGAKLLTDEMISLAAHSIGGIVDPSVPGAAVLPPVSKLDQFSETVAFAVAEEAKKEGLNRNNFADAKTCVRDFKWEPVYQK</sequence>
<dbReference type="FunFam" id="3.40.50.720:FF:000182">
    <property type="entry name" value="NAD-dependent malic enzyme"/>
    <property type="match status" value="1"/>
</dbReference>
<dbReference type="PIRSF" id="PIRSF000106">
    <property type="entry name" value="ME"/>
    <property type="match status" value="1"/>
</dbReference>
<dbReference type="Pfam" id="PF00390">
    <property type="entry name" value="malic"/>
    <property type="match status" value="1"/>
</dbReference>
<evidence type="ECO:0000256" key="4">
    <source>
        <dbReference type="ARBA" id="ARBA00023027"/>
    </source>
</evidence>
<comment type="cofactor">
    <cofactor evidence="7">
        <name>Mg(2+)</name>
        <dbReference type="ChEBI" id="CHEBI:18420"/>
    </cofactor>
    <cofactor evidence="7">
        <name>Mn(2+)</name>
        <dbReference type="ChEBI" id="CHEBI:29035"/>
    </cofactor>
    <text evidence="7">Divalent metal cations. Prefers magnesium or manganese.</text>
</comment>
<dbReference type="InterPro" id="IPR015884">
    <property type="entry name" value="Malic_enzyme_CS"/>
</dbReference>
<dbReference type="Gene3D" id="3.40.50.10380">
    <property type="entry name" value="Malic enzyme, N-terminal domain"/>
    <property type="match status" value="1"/>
</dbReference>
<dbReference type="GO" id="GO:0043883">
    <property type="term" value="F:malolactic enzyme activity"/>
    <property type="evidence" value="ECO:0007669"/>
    <property type="project" value="InterPro"/>
</dbReference>
<keyword evidence="11" id="KW-0560">Oxidoreductase</keyword>
<evidence type="ECO:0000256" key="2">
    <source>
        <dbReference type="ARBA" id="ARBA00008785"/>
    </source>
</evidence>
<feature type="binding site" evidence="7">
    <location>
        <position position="235"/>
    </location>
    <ligand>
        <name>a divalent metal cation</name>
        <dbReference type="ChEBI" id="CHEBI:60240"/>
    </ligand>
</feature>
<feature type="binding site" evidence="7">
    <location>
        <position position="259"/>
    </location>
    <ligand>
        <name>a divalent metal cation</name>
        <dbReference type="ChEBI" id="CHEBI:60240"/>
    </ligand>
</feature>
<protein>
    <submittedName>
        <fullName evidence="11">Malolactic enzyme</fullName>
        <ecNumber evidence="11">1.1.1.38</ecNumber>
    </submittedName>
</protein>
<gene>
    <name evidence="11" type="ORF">BN146_10900</name>
</gene>
<dbReference type="EMBL" id="CALZ01000002">
    <property type="protein sequence ID" value="CCK82670.1"/>
    <property type="molecule type" value="Genomic_DNA"/>
</dbReference>
<dbReference type="GO" id="GO:0006108">
    <property type="term" value="P:malate metabolic process"/>
    <property type="evidence" value="ECO:0007669"/>
    <property type="project" value="TreeGrafter"/>
</dbReference>
<comment type="caution">
    <text evidence="11">The sequence shown here is derived from an EMBL/GenBank/DDBJ whole genome shotgun (WGS) entry which is preliminary data.</text>
</comment>
<dbReference type="GO" id="GO:0046872">
    <property type="term" value="F:metal ion binding"/>
    <property type="evidence" value="ECO:0007669"/>
    <property type="project" value="UniProtKB-KW"/>
</dbReference>
<dbReference type="NCBIfam" id="NF041582">
    <property type="entry name" value="malolactic"/>
    <property type="match status" value="1"/>
</dbReference>
<dbReference type="Pfam" id="PF03949">
    <property type="entry name" value="Malic_M"/>
    <property type="match status" value="1"/>
</dbReference>
<dbReference type="GO" id="GO:0016616">
    <property type="term" value="F:oxidoreductase activity, acting on the CH-OH group of donors, NAD or NADP as acceptor"/>
    <property type="evidence" value="ECO:0007669"/>
    <property type="project" value="InterPro"/>
</dbReference>
<dbReference type="GO" id="GO:0043464">
    <property type="term" value="P:malolactic fermentation"/>
    <property type="evidence" value="ECO:0007669"/>
    <property type="project" value="InterPro"/>
</dbReference>
<dbReference type="RefSeq" id="WP_009557267.1">
    <property type="nucleotide sequence ID" value="NZ_CALZ01000002.1"/>
</dbReference>
<feature type="domain" description="Malic enzyme NAD-binding" evidence="9">
    <location>
        <begin position="260"/>
        <end position="516"/>
    </location>
</feature>
<dbReference type="PANTHER" id="PTHR23406:SF34">
    <property type="entry name" value="NAD-DEPENDENT MALIC ENZYME, MITOCHONDRIAL"/>
    <property type="match status" value="1"/>
</dbReference>
<dbReference type="Proteomes" id="UP000009325">
    <property type="component" value="Unassembled WGS sequence"/>
</dbReference>
<evidence type="ECO:0000313" key="12">
    <source>
        <dbReference type="Proteomes" id="UP000009325"/>
    </source>
</evidence>
<dbReference type="InterPro" id="IPR046346">
    <property type="entry name" value="Aminoacid_DH-like_N_sf"/>
</dbReference>
<evidence type="ECO:0000256" key="6">
    <source>
        <dbReference type="PIRSR" id="PIRSR000106-2"/>
    </source>
</evidence>
<dbReference type="InterPro" id="IPR048182">
    <property type="entry name" value="Malolactic_enz"/>
</dbReference>
<evidence type="ECO:0000259" key="10">
    <source>
        <dbReference type="SMART" id="SM01274"/>
    </source>
</evidence>
<name>K0NU05_9LACO</name>
<evidence type="ECO:0000256" key="1">
    <source>
        <dbReference type="ARBA" id="ARBA00001936"/>
    </source>
</evidence>
<dbReference type="SUPFAM" id="SSF51735">
    <property type="entry name" value="NAD(P)-binding Rossmann-fold domains"/>
    <property type="match status" value="1"/>
</dbReference>
<dbReference type="PRINTS" id="PR00072">
    <property type="entry name" value="MALOXRDTASE"/>
</dbReference>
<feature type="binding site" evidence="6">
    <location>
        <position position="448"/>
    </location>
    <ligand>
        <name>(S)-malate</name>
        <dbReference type="ChEBI" id="CHEBI:15589"/>
    </ligand>
</feature>
<dbReference type="CDD" id="cd05312">
    <property type="entry name" value="NAD_bind_1_malic_enz"/>
    <property type="match status" value="1"/>
</dbReference>
<dbReference type="InterPro" id="IPR037062">
    <property type="entry name" value="Malic_N_dom_sf"/>
</dbReference>
<keyword evidence="4" id="KW-0520">NAD</keyword>
<evidence type="ECO:0000313" key="11">
    <source>
        <dbReference type="EMBL" id="CCK82670.1"/>
    </source>
</evidence>
<dbReference type="PROSITE" id="PS00331">
    <property type="entry name" value="MALIC_ENZYMES"/>
    <property type="match status" value="1"/>
</dbReference>
<evidence type="ECO:0000256" key="3">
    <source>
        <dbReference type="ARBA" id="ARBA00022723"/>
    </source>
</evidence>
<dbReference type="InterPro" id="IPR012302">
    <property type="entry name" value="Malic_NAD-bd"/>
</dbReference>
<dbReference type="AlphaFoldDB" id="K0NU05"/>
<dbReference type="OrthoDB" id="3314528at2"/>
<dbReference type="InterPro" id="IPR001891">
    <property type="entry name" value="Malic_OxRdtase"/>
</dbReference>
<evidence type="ECO:0000259" key="9">
    <source>
        <dbReference type="SMART" id="SM00919"/>
    </source>
</evidence>
<dbReference type="Gene3D" id="3.40.50.720">
    <property type="entry name" value="NAD(P)-binding Rossmann-like Domain"/>
    <property type="match status" value="1"/>
</dbReference>
<comment type="cofactor">
    <cofactor evidence="1">
        <name>Mn(2+)</name>
        <dbReference type="ChEBI" id="CHEBI:29035"/>
    </cofactor>
</comment>
<organism evidence="11 12">
    <name type="scientific">Lactobacillus equicursoris 66c</name>
    <dbReference type="NCBI Taxonomy" id="872326"/>
    <lineage>
        <taxon>Bacteria</taxon>
        <taxon>Bacillati</taxon>
        <taxon>Bacillota</taxon>
        <taxon>Bacilli</taxon>
        <taxon>Lactobacillales</taxon>
        <taxon>Lactobacillaceae</taxon>
        <taxon>Lactobacillus</taxon>
    </lineage>
</organism>
<proteinExistence type="inferred from homology"/>
<dbReference type="SMART" id="SM01274">
    <property type="entry name" value="malic"/>
    <property type="match status" value="1"/>
</dbReference>
<evidence type="ECO:0000256" key="7">
    <source>
        <dbReference type="PIRSR" id="PIRSR000106-3"/>
    </source>
</evidence>
<dbReference type="SMART" id="SM00919">
    <property type="entry name" value="Malic_M"/>
    <property type="match status" value="1"/>
</dbReference>
<evidence type="ECO:0000256" key="8">
    <source>
        <dbReference type="RuleBase" id="RU003427"/>
    </source>
</evidence>
<feature type="binding site" evidence="6">
    <location>
        <position position="404"/>
    </location>
    <ligand>
        <name>(S)-malate</name>
        <dbReference type="ChEBI" id="CHEBI:15589"/>
    </ligand>
</feature>
<dbReference type="InterPro" id="IPR036291">
    <property type="entry name" value="NAD(P)-bd_dom_sf"/>
</dbReference>
<feature type="active site" description="Proton donor" evidence="5">
    <location>
        <position position="91"/>
    </location>
</feature>
<feature type="binding site" evidence="7">
    <location>
        <position position="236"/>
    </location>
    <ligand>
        <name>a divalent metal cation</name>
        <dbReference type="ChEBI" id="CHEBI:60240"/>
    </ligand>
</feature>
<dbReference type="GO" id="GO:0004470">
    <property type="term" value="F:malic enzyme activity"/>
    <property type="evidence" value="ECO:0007669"/>
    <property type="project" value="InterPro"/>
</dbReference>
<dbReference type="NCBIfam" id="NF010052">
    <property type="entry name" value="PRK13529.1"/>
    <property type="match status" value="1"/>
</dbReference>
<dbReference type="InterPro" id="IPR012301">
    <property type="entry name" value="Malic_N_dom"/>
</dbReference>
<accession>K0NU05</accession>
<dbReference type="GO" id="GO:0005829">
    <property type="term" value="C:cytosol"/>
    <property type="evidence" value="ECO:0007669"/>
    <property type="project" value="TreeGrafter"/>
</dbReference>
<reference evidence="11 12" key="1">
    <citation type="submission" date="2012-08" db="EMBL/GenBank/DDBJ databases">
        <title>Draft Genome Sequences of Lactobacillus equicursoris CIP 110162T, isolated from thoroughbred racehorse feces and Lactobacillus sp. CRBIP 24.137 isolated from urine of human.</title>
        <authorList>
            <person name="Cousin S."/>
            <person name="Loux V."/>
            <person name="Ma L."/>
            <person name="Creno S."/>
            <person name="Clermont D."/>
            <person name="Bizet C."/>
            <person name="Bouchier C."/>
        </authorList>
    </citation>
    <scope>NUCLEOTIDE SEQUENCE [LARGE SCALE GENOMIC DNA]</scope>
    <source>
        <strain evidence="11 12">66c</strain>
    </source>
</reference>
<keyword evidence="3 7" id="KW-0479">Metal-binding</keyword>
<dbReference type="SUPFAM" id="SSF53223">
    <property type="entry name" value="Aminoacid dehydrogenase-like, N-terminal domain"/>
    <property type="match status" value="1"/>
</dbReference>
<dbReference type="EC" id="1.1.1.38" evidence="11"/>
<dbReference type="GO" id="GO:0051287">
    <property type="term" value="F:NAD binding"/>
    <property type="evidence" value="ECO:0007669"/>
    <property type="project" value="InterPro"/>
</dbReference>
<evidence type="ECO:0000256" key="5">
    <source>
        <dbReference type="PIRSR" id="PIRSR000106-1"/>
    </source>
</evidence>
<dbReference type="PANTHER" id="PTHR23406">
    <property type="entry name" value="MALIC ENZYME-RELATED"/>
    <property type="match status" value="1"/>
</dbReference>
<comment type="similarity">
    <text evidence="2 8">Belongs to the malic enzymes family.</text>
</comment>